<proteinExistence type="predicted"/>
<evidence type="ECO:0000256" key="1">
    <source>
        <dbReference type="SAM" id="Phobius"/>
    </source>
</evidence>
<dbReference type="Proteomes" id="UP000030595">
    <property type="component" value="Unassembled WGS sequence"/>
</dbReference>
<dbReference type="RefSeq" id="WP_141096074.1">
    <property type="nucleotide sequence ID" value="NZ_AVCZ01000063.1"/>
</dbReference>
<evidence type="ECO:0000313" key="3">
    <source>
        <dbReference type="Proteomes" id="UP000030595"/>
    </source>
</evidence>
<dbReference type="Gene3D" id="1.10.357.10">
    <property type="entry name" value="Tetracycline Repressor, domain 2"/>
    <property type="match status" value="1"/>
</dbReference>
<dbReference type="OrthoDB" id="509229at2"/>
<reference evidence="2 3" key="1">
    <citation type="submission" date="2014-02" db="EMBL/GenBank/DDBJ databases">
        <title>Draft genome sequence of Lysinibacillus massiliensis CCUG 49529.</title>
        <authorList>
            <person name="Zhang F."/>
            <person name="Wang G."/>
            <person name="Zhang L."/>
        </authorList>
    </citation>
    <scope>NUCLEOTIDE SEQUENCE [LARGE SCALE GENOMIC DNA]</scope>
    <source>
        <strain evidence="2 3">CCUG 49529</strain>
    </source>
</reference>
<evidence type="ECO:0008006" key="4">
    <source>
        <dbReference type="Google" id="ProtNLM"/>
    </source>
</evidence>
<name>A0A0A3IUH0_9BACL</name>
<protein>
    <recommendedName>
        <fullName evidence="4">Transcriptional regulator TetR C-terminal Firmicutes type domain-containing protein</fullName>
    </recommendedName>
</protein>
<organism evidence="2 3">
    <name type="scientific">Ureibacillus massiliensis 4400831 = CIP 108448 = CCUG 49529</name>
    <dbReference type="NCBI Taxonomy" id="1211035"/>
    <lineage>
        <taxon>Bacteria</taxon>
        <taxon>Bacillati</taxon>
        <taxon>Bacillota</taxon>
        <taxon>Bacilli</taxon>
        <taxon>Bacillales</taxon>
        <taxon>Caryophanaceae</taxon>
        <taxon>Ureibacillus</taxon>
    </lineage>
</organism>
<keyword evidence="1" id="KW-1133">Transmembrane helix</keyword>
<dbReference type="AlphaFoldDB" id="A0A0A3IUH0"/>
<keyword evidence="1" id="KW-0472">Membrane</keyword>
<keyword evidence="1" id="KW-0812">Transmembrane</keyword>
<accession>A0A0A3IUH0</accession>
<dbReference type="eggNOG" id="COG1309">
    <property type="taxonomic scope" value="Bacteria"/>
</dbReference>
<dbReference type="EMBL" id="JPVQ01000063">
    <property type="protein sequence ID" value="KGR88316.1"/>
    <property type="molecule type" value="Genomic_DNA"/>
</dbReference>
<keyword evidence="3" id="KW-1185">Reference proteome</keyword>
<gene>
    <name evidence="2" type="ORF">CD30_18420</name>
</gene>
<comment type="caution">
    <text evidence="2">The sequence shown here is derived from an EMBL/GenBank/DDBJ whole genome shotgun (WGS) entry which is preliminary data.</text>
</comment>
<sequence>MQNQSFVKNQSVENKLYEILKSLNDYFYENELGNFINRYFILPPEQFKEQLVQLCVESDKEIEKVLLKILSPEADKFISIDLIVASFFCHLDGMFLYMANYSREHYEKRLEEIWQVFWRGIQK</sequence>
<evidence type="ECO:0000313" key="2">
    <source>
        <dbReference type="EMBL" id="KGR88316.1"/>
    </source>
</evidence>
<feature type="transmembrane region" description="Helical" evidence="1">
    <location>
        <begin position="77"/>
        <end position="99"/>
    </location>
</feature>